<proteinExistence type="inferred from homology"/>
<evidence type="ECO:0000313" key="7">
    <source>
        <dbReference type="EMBL" id="CAG8654511.1"/>
    </source>
</evidence>
<dbReference type="AlphaFoldDB" id="A0A9N9H7H2"/>
<dbReference type="OrthoDB" id="435038at2759"/>
<dbReference type="InterPro" id="IPR002204">
    <property type="entry name" value="3-OH-isobutyrate_DH-rel_CS"/>
</dbReference>
<evidence type="ECO:0000259" key="5">
    <source>
        <dbReference type="Pfam" id="PF03446"/>
    </source>
</evidence>
<dbReference type="InterPro" id="IPR015815">
    <property type="entry name" value="HIBADH-related"/>
</dbReference>
<dbReference type="InterPro" id="IPR036291">
    <property type="entry name" value="NAD(P)-bd_dom_sf"/>
</dbReference>
<organism evidence="7 8">
    <name type="scientific">Cetraspora pellucida</name>
    <dbReference type="NCBI Taxonomy" id="1433469"/>
    <lineage>
        <taxon>Eukaryota</taxon>
        <taxon>Fungi</taxon>
        <taxon>Fungi incertae sedis</taxon>
        <taxon>Mucoromycota</taxon>
        <taxon>Glomeromycotina</taxon>
        <taxon>Glomeromycetes</taxon>
        <taxon>Diversisporales</taxon>
        <taxon>Gigasporaceae</taxon>
        <taxon>Cetraspora</taxon>
    </lineage>
</organism>
<dbReference type="SUPFAM" id="SSF48179">
    <property type="entry name" value="6-phosphogluconate dehydrogenase C-terminal domain-like"/>
    <property type="match status" value="1"/>
</dbReference>
<gene>
    <name evidence="7" type="ORF">CPELLU_LOCUS9502</name>
</gene>
<comment type="similarity">
    <text evidence="1">Belongs to the HIBADH-related family. NP60 subfamily.</text>
</comment>
<dbReference type="PANTHER" id="PTHR43580">
    <property type="entry name" value="OXIDOREDUCTASE GLYR1-RELATED"/>
    <property type="match status" value="1"/>
</dbReference>
<dbReference type="InterPro" id="IPR013328">
    <property type="entry name" value="6PGD_dom2"/>
</dbReference>
<dbReference type="PROSITE" id="PS00895">
    <property type="entry name" value="3_HYDROXYISOBUT_DH"/>
    <property type="match status" value="1"/>
</dbReference>
<dbReference type="GO" id="GO:0050661">
    <property type="term" value="F:NADP binding"/>
    <property type="evidence" value="ECO:0007669"/>
    <property type="project" value="InterPro"/>
</dbReference>
<dbReference type="GO" id="GO:0016491">
    <property type="term" value="F:oxidoreductase activity"/>
    <property type="evidence" value="ECO:0007669"/>
    <property type="project" value="UniProtKB-KW"/>
</dbReference>
<protein>
    <submittedName>
        <fullName evidence="7">17211_t:CDS:1</fullName>
    </submittedName>
</protein>
<keyword evidence="8" id="KW-1185">Reference proteome</keyword>
<comment type="caution">
    <text evidence="7">The sequence shown here is derived from an EMBL/GenBank/DDBJ whole genome shotgun (WGS) entry which is preliminary data.</text>
</comment>
<keyword evidence="2" id="KW-0560">Oxidoreductase</keyword>
<dbReference type="PANTHER" id="PTHR43580:SF8">
    <property type="entry name" value="6-PHOSPHOGLUCONATE DEHYDROGENASE NADP-BINDING DOMAIN-CONTAINING PROTEIN-RELATED"/>
    <property type="match status" value="1"/>
</dbReference>
<evidence type="ECO:0000256" key="4">
    <source>
        <dbReference type="PIRSR" id="PIRSR000103-1"/>
    </source>
</evidence>
<dbReference type="SUPFAM" id="SSF51735">
    <property type="entry name" value="NAD(P)-binding Rossmann-fold domains"/>
    <property type="match status" value="1"/>
</dbReference>
<dbReference type="GO" id="GO:0051287">
    <property type="term" value="F:NAD binding"/>
    <property type="evidence" value="ECO:0007669"/>
    <property type="project" value="InterPro"/>
</dbReference>
<dbReference type="InterPro" id="IPR006115">
    <property type="entry name" value="6PGDH_NADP-bd"/>
</dbReference>
<evidence type="ECO:0000259" key="6">
    <source>
        <dbReference type="Pfam" id="PF14833"/>
    </source>
</evidence>
<feature type="domain" description="3-hydroxyisobutyrate dehydrogenase-like NAD-binding" evidence="6">
    <location>
        <begin position="184"/>
        <end position="291"/>
    </location>
</feature>
<sequence>MSSNSDRYAFIGLGAMGLPMAINLQTYFASNNLPPLIVYNRTFAKTQSVKEIGAITATSLKQVIENANIIFTSLSNDDAVNQTYDQLLSELDHINDNNKRKRIFIETSTILPTTISALREKVEKANNTFLLHCPVWGAPRAAKSAQLSIITSGNQDVIDCILPLLVPVLGKKTLPAGDDVTKAAKYKLMGNLFIIGSVELLSEGITFAEKSGLEKEMVMEFISSVYSSSILTYYGTRMIEENFDKEVGFTVTNALKDVGHIRQLAKDSGAQLPIADLMNEHLNYAKDNEPGAENYDWSCTIGALRVASGLPFINKHVKPE</sequence>
<keyword evidence="3" id="KW-0520">NAD</keyword>
<evidence type="ECO:0000256" key="1">
    <source>
        <dbReference type="ARBA" id="ARBA00007598"/>
    </source>
</evidence>
<dbReference type="EMBL" id="CAJVQA010007295">
    <property type="protein sequence ID" value="CAG8654511.1"/>
    <property type="molecule type" value="Genomic_DNA"/>
</dbReference>
<dbReference type="PIRSF" id="PIRSF000103">
    <property type="entry name" value="HIBADH"/>
    <property type="match status" value="1"/>
</dbReference>
<reference evidence="7" key="1">
    <citation type="submission" date="2021-06" db="EMBL/GenBank/DDBJ databases">
        <authorList>
            <person name="Kallberg Y."/>
            <person name="Tangrot J."/>
            <person name="Rosling A."/>
        </authorList>
    </citation>
    <scope>NUCLEOTIDE SEQUENCE</scope>
    <source>
        <strain evidence="7">FL966</strain>
    </source>
</reference>
<accession>A0A9N9H7H2</accession>
<dbReference type="InterPro" id="IPR051265">
    <property type="entry name" value="HIBADH-related_NP60_sf"/>
</dbReference>
<name>A0A9N9H7H2_9GLOM</name>
<dbReference type="Pfam" id="PF14833">
    <property type="entry name" value="NAD_binding_11"/>
    <property type="match status" value="1"/>
</dbReference>
<dbReference type="Gene3D" id="3.40.50.720">
    <property type="entry name" value="NAD(P)-binding Rossmann-like Domain"/>
    <property type="match status" value="1"/>
</dbReference>
<dbReference type="Pfam" id="PF03446">
    <property type="entry name" value="NAD_binding_2"/>
    <property type="match status" value="1"/>
</dbReference>
<evidence type="ECO:0000313" key="8">
    <source>
        <dbReference type="Proteomes" id="UP000789759"/>
    </source>
</evidence>
<evidence type="ECO:0000256" key="2">
    <source>
        <dbReference type="ARBA" id="ARBA00023002"/>
    </source>
</evidence>
<dbReference type="InterPro" id="IPR029154">
    <property type="entry name" value="HIBADH-like_NADP-bd"/>
</dbReference>
<dbReference type="Gene3D" id="1.10.1040.10">
    <property type="entry name" value="N-(1-d-carboxylethyl)-l-norvaline Dehydrogenase, domain 2"/>
    <property type="match status" value="1"/>
</dbReference>
<evidence type="ECO:0000256" key="3">
    <source>
        <dbReference type="ARBA" id="ARBA00023027"/>
    </source>
</evidence>
<feature type="active site" evidence="4">
    <location>
        <position position="187"/>
    </location>
</feature>
<dbReference type="InterPro" id="IPR008927">
    <property type="entry name" value="6-PGluconate_DH-like_C_sf"/>
</dbReference>
<dbReference type="Proteomes" id="UP000789759">
    <property type="component" value="Unassembled WGS sequence"/>
</dbReference>
<feature type="domain" description="6-phosphogluconate dehydrogenase NADP-binding" evidence="5">
    <location>
        <begin position="8"/>
        <end position="166"/>
    </location>
</feature>